<keyword evidence="2 6" id="KW-0662">Pyridine nucleotide biosynthesis</keyword>
<dbReference type="SUPFAM" id="SSF51735">
    <property type="entry name" value="NAD(P)-binding Rossmann-fold domains"/>
    <property type="match status" value="1"/>
</dbReference>
<evidence type="ECO:0000256" key="2">
    <source>
        <dbReference type="ARBA" id="ARBA00022642"/>
    </source>
</evidence>
<dbReference type="InterPro" id="IPR002811">
    <property type="entry name" value="Asp_DH"/>
</dbReference>
<dbReference type="AlphaFoldDB" id="A0A845M5G8"/>
<dbReference type="PANTHER" id="PTHR31873">
    <property type="entry name" value="L-ASPARTATE DEHYDROGENASE-RELATED"/>
    <property type="match status" value="1"/>
</dbReference>
<dbReference type="InterPro" id="IPR036291">
    <property type="entry name" value="NAD(P)-bd_dom_sf"/>
</dbReference>
<dbReference type="PANTHER" id="PTHR31873:SF6">
    <property type="entry name" value="ASPARTATE DEHYDROGENASE DOMAIN-CONTAINING PROTEIN"/>
    <property type="match status" value="1"/>
</dbReference>
<protein>
    <recommendedName>
        <fullName evidence="6">L-aspartate dehydrogenase</fullName>
        <ecNumber evidence="6">1.4.1.21</ecNumber>
    </recommendedName>
</protein>
<dbReference type="Pfam" id="PF03447">
    <property type="entry name" value="NAD_binding_3"/>
    <property type="match status" value="1"/>
</dbReference>
<feature type="binding site" evidence="6">
    <location>
        <position position="193"/>
    </location>
    <ligand>
        <name>NAD(+)</name>
        <dbReference type="ChEBI" id="CHEBI:57540"/>
    </ligand>
</feature>
<dbReference type="EMBL" id="WTUX01000019">
    <property type="protein sequence ID" value="MZR14796.1"/>
    <property type="molecule type" value="Genomic_DNA"/>
</dbReference>
<evidence type="ECO:0000256" key="6">
    <source>
        <dbReference type="HAMAP-Rule" id="MF_01265"/>
    </source>
</evidence>
<evidence type="ECO:0000313" key="10">
    <source>
        <dbReference type="Proteomes" id="UP000467322"/>
    </source>
</evidence>
<dbReference type="GO" id="GO:0033735">
    <property type="term" value="F:aspartate dehydrogenase [NAD(P)+] activity"/>
    <property type="evidence" value="ECO:0007669"/>
    <property type="project" value="UniProtKB-EC"/>
</dbReference>
<dbReference type="InterPro" id="IPR020626">
    <property type="entry name" value="Asp_DH_prok"/>
</dbReference>
<dbReference type="Gene3D" id="3.30.360.10">
    <property type="entry name" value="Dihydrodipicolinate Reductase, domain 2"/>
    <property type="match status" value="1"/>
</dbReference>
<comment type="pathway">
    <text evidence="6">Cofactor biosynthesis; NAD(+) biosynthesis; iminoaspartate from L-aspartate (dehydrogenase route): step 1/1.</text>
</comment>
<name>A0A845M5G8_9RHOB</name>
<dbReference type="NCBIfam" id="NF009828">
    <property type="entry name" value="PRK13303.1-3"/>
    <property type="match status" value="1"/>
</dbReference>
<feature type="domain" description="Aspartate dehydrogenase" evidence="7">
    <location>
        <begin position="172"/>
        <end position="258"/>
    </location>
</feature>
<organism evidence="9 10">
    <name type="scientific">Maritimibacter harenae</name>
    <dbReference type="NCBI Taxonomy" id="2606218"/>
    <lineage>
        <taxon>Bacteria</taxon>
        <taxon>Pseudomonadati</taxon>
        <taxon>Pseudomonadota</taxon>
        <taxon>Alphaproteobacteria</taxon>
        <taxon>Rhodobacterales</taxon>
        <taxon>Roseobacteraceae</taxon>
        <taxon>Maritimibacter</taxon>
    </lineage>
</organism>
<reference evidence="9 10" key="1">
    <citation type="submission" date="2019-12" db="EMBL/GenBank/DDBJ databases">
        <title>Maritimibacter sp. nov. sp. isolated from sea sand.</title>
        <authorList>
            <person name="Kim J."/>
            <person name="Jeong S.E."/>
            <person name="Jung H.S."/>
            <person name="Jeon C.O."/>
        </authorList>
    </citation>
    <scope>NUCLEOTIDE SEQUENCE [LARGE SCALE GENOMIC DNA]</scope>
    <source>
        <strain evidence="9 10">DP07</strain>
    </source>
</reference>
<keyword evidence="5 6" id="KW-0520">NAD</keyword>
<dbReference type="EC" id="1.4.1.21" evidence="6"/>
<dbReference type="NCBIfam" id="NF009827">
    <property type="entry name" value="PRK13303.1-2"/>
    <property type="match status" value="1"/>
</dbReference>
<accession>A0A845M5G8</accession>
<comment type="similarity">
    <text evidence="1 6">Belongs to the L-aspartate dehydrogenase family.</text>
</comment>
<evidence type="ECO:0000259" key="7">
    <source>
        <dbReference type="Pfam" id="PF01958"/>
    </source>
</evidence>
<dbReference type="PIRSF" id="PIRSF005227">
    <property type="entry name" value="Asp_dh_NAD_syn"/>
    <property type="match status" value="1"/>
</dbReference>
<dbReference type="UniPathway" id="UPA00253">
    <property type="reaction ID" value="UER00456"/>
</dbReference>
<comment type="function">
    <text evidence="6">Specifically catalyzes the NAD or NADP-dependent dehydrogenation of L-aspartate to iminoaspartate.</text>
</comment>
<dbReference type="Proteomes" id="UP000467322">
    <property type="component" value="Unassembled WGS sequence"/>
</dbReference>
<keyword evidence="4 6" id="KW-0560">Oxidoreductase</keyword>
<comment type="catalytic activity">
    <reaction evidence="6">
        <text>L-aspartate + NADP(+) + H2O = oxaloacetate + NH4(+) + NADPH + H(+)</text>
        <dbReference type="Rhea" id="RHEA:11784"/>
        <dbReference type="ChEBI" id="CHEBI:15377"/>
        <dbReference type="ChEBI" id="CHEBI:15378"/>
        <dbReference type="ChEBI" id="CHEBI:16452"/>
        <dbReference type="ChEBI" id="CHEBI:28938"/>
        <dbReference type="ChEBI" id="CHEBI:29991"/>
        <dbReference type="ChEBI" id="CHEBI:57783"/>
        <dbReference type="ChEBI" id="CHEBI:58349"/>
        <dbReference type="EC" id="1.4.1.21"/>
    </reaction>
</comment>
<dbReference type="Pfam" id="PF01958">
    <property type="entry name" value="Asp_DH_C"/>
    <property type="match status" value="1"/>
</dbReference>
<dbReference type="Gene3D" id="3.40.50.720">
    <property type="entry name" value="NAD(P)-binding Rossmann-like Domain"/>
    <property type="match status" value="1"/>
</dbReference>
<keyword evidence="10" id="KW-1185">Reference proteome</keyword>
<proteinExistence type="inferred from homology"/>
<keyword evidence="3 6" id="KW-0521">NADP</keyword>
<feature type="domain" description="Aspartate/homoserine dehydrogenase NAD-binding" evidence="8">
    <location>
        <begin position="7"/>
        <end position="124"/>
    </location>
</feature>
<dbReference type="GO" id="GO:0009435">
    <property type="term" value="P:NAD+ biosynthetic process"/>
    <property type="evidence" value="ECO:0007669"/>
    <property type="project" value="UniProtKB-UniRule"/>
</dbReference>
<evidence type="ECO:0000256" key="1">
    <source>
        <dbReference type="ARBA" id="ARBA00008331"/>
    </source>
</evidence>
<dbReference type="HAMAP" id="MF_01265">
    <property type="entry name" value="NadX"/>
    <property type="match status" value="1"/>
</dbReference>
<dbReference type="GO" id="GO:0051287">
    <property type="term" value="F:NAD binding"/>
    <property type="evidence" value="ECO:0007669"/>
    <property type="project" value="UniProtKB-UniRule"/>
</dbReference>
<dbReference type="SUPFAM" id="SSF55347">
    <property type="entry name" value="Glyceraldehyde-3-phosphate dehydrogenase-like, C-terminal domain"/>
    <property type="match status" value="1"/>
</dbReference>
<sequence>MHLGLIGCGNIVKTLLGFLDAPDAPAVERITLLVRNGQCDRAHDEIAAIVPEARIVEETSDLIAAAPDLVVEAAGHAGVLEHVAPCLEAGFDVVVVSVGALAETALADRLERAARAGGARIILPAGAVGGIDIVSALSVSGDVTLTYRGTKPPGAWAGTPASDTLDLDGLSAAAVFFSGTAREAASQFPKNANVAATLALAGPGLDRTRVELVADPTASGNLHAYELTSPAAKVRVEIENLPSTGNAKTSVATIYSVLREIRNRIGPMVI</sequence>
<feature type="active site" evidence="6">
    <location>
        <position position="223"/>
    </location>
</feature>
<evidence type="ECO:0000256" key="5">
    <source>
        <dbReference type="ARBA" id="ARBA00023027"/>
    </source>
</evidence>
<dbReference type="GO" id="GO:0050661">
    <property type="term" value="F:NADP binding"/>
    <property type="evidence" value="ECO:0007669"/>
    <property type="project" value="UniProtKB-UniRule"/>
</dbReference>
<evidence type="ECO:0000256" key="3">
    <source>
        <dbReference type="ARBA" id="ARBA00022857"/>
    </source>
</evidence>
<evidence type="ECO:0000256" key="4">
    <source>
        <dbReference type="ARBA" id="ARBA00023002"/>
    </source>
</evidence>
<dbReference type="InterPro" id="IPR011182">
    <property type="entry name" value="L-Asp_DH"/>
</dbReference>
<comment type="caution">
    <text evidence="9">The sequence shown here is derived from an EMBL/GenBank/DDBJ whole genome shotgun (WGS) entry which is preliminary data.</text>
</comment>
<comment type="miscellaneous">
    <text evidence="6">The iminoaspartate product is unstable in aqueous solution and can decompose to oxaloacetate and ammonia.</text>
</comment>
<comment type="catalytic activity">
    <reaction evidence="6">
        <text>L-aspartate + NAD(+) + H2O = oxaloacetate + NH4(+) + NADH + H(+)</text>
        <dbReference type="Rhea" id="RHEA:11788"/>
        <dbReference type="ChEBI" id="CHEBI:15377"/>
        <dbReference type="ChEBI" id="CHEBI:15378"/>
        <dbReference type="ChEBI" id="CHEBI:16452"/>
        <dbReference type="ChEBI" id="CHEBI:28938"/>
        <dbReference type="ChEBI" id="CHEBI:29991"/>
        <dbReference type="ChEBI" id="CHEBI:57540"/>
        <dbReference type="ChEBI" id="CHEBI:57945"/>
        <dbReference type="EC" id="1.4.1.21"/>
    </reaction>
</comment>
<dbReference type="GO" id="GO:0016639">
    <property type="term" value="F:oxidoreductase activity, acting on the CH-NH2 group of donors, NAD or NADP as acceptor"/>
    <property type="evidence" value="ECO:0007669"/>
    <property type="project" value="UniProtKB-UniRule"/>
</dbReference>
<feature type="binding site" evidence="6">
    <location>
        <position position="127"/>
    </location>
    <ligand>
        <name>NAD(+)</name>
        <dbReference type="ChEBI" id="CHEBI:57540"/>
    </ligand>
</feature>
<evidence type="ECO:0000313" key="9">
    <source>
        <dbReference type="EMBL" id="MZR14796.1"/>
    </source>
</evidence>
<evidence type="ECO:0000259" key="8">
    <source>
        <dbReference type="Pfam" id="PF03447"/>
    </source>
</evidence>
<dbReference type="RefSeq" id="WP_161352904.1">
    <property type="nucleotide sequence ID" value="NZ_WTUX01000019.1"/>
</dbReference>
<dbReference type="InterPro" id="IPR005106">
    <property type="entry name" value="Asp/hSer_DH_NAD-bd"/>
</dbReference>
<gene>
    <name evidence="6" type="primary">nadX</name>
    <name evidence="9" type="ORF">GQE99_17380</name>
</gene>